<accession>A0A2H3KNB2</accession>
<organism evidence="4 5">
    <name type="scientific">Candidatus Chloroploca asiatica</name>
    <dbReference type="NCBI Taxonomy" id="1506545"/>
    <lineage>
        <taxon>Bacteria</taxon>
        <taxon>Bacillati</taxon>
        <taxon>Chloroflexota</taxon>
        <taxon>Chloroflexia</taxon>
        <taxon>Chloroflexales</taxon>
        <taxon>Chloroflexineae</taxon>
        <taxon>Oscillochloridaceae</taxon>
        <taxon>Candidatus Chloroploca</taxon>
    </lineage>
</organism>
<feature type="compositionally biased region" description="Basic and acidic residues" evidence="1">
    <location>
        <begin position="30"/>
        <end position="60"/>
    </location>
</feature>
<evidence type="ECO:0000256" key="2">
    <source>
        <dbReference type="SAM" id="Phobius"/>
    </source>
</evidence>
<evidence type="ECO:0000259" key="3">
    <source>
        <dbReference type="Pfam" id="PF08239"/>
    </source>
</evidence>
<keyword evidence="2" id="KW-0472">Membrane</keyword>
<feature type="region of interest" description="Disordered" evidence="1">
    <location>
        <begin position="1"/>
        <end position="70"/>
    </location>
</feature>
<feature type="transmembrane region" description="Helical" evidence="2">
    <location>
        <begin position="88"/>
        <end position="106"/>
    </location>
</feature>
<dbReference type="Pfam" id="PF08239">
    <property type="entry name" value="SH3_3"/>
    <property type="match status" value="1"/>
</dbReference>
<dbReference type="EMBL" id="LYXE01000066">
    <property type="protein sequence ID" value="PDV99587.1"/>
    <property type="molecule type" value="Genomic_DNA"/>
</dbReference>
<keyword evidence="2" id="KW-1133">Transmembrane helix</keyword>
<evidence type="ECO:0000256" key="1">
    <source>
        <dbReference type="SAM" id="MobiDB-lite"/>
    </source>
</evidence>
<dbReference type="Proteomes" id="UP000220922">
    <property type="component" value="Unassembled WGS sequence"/>
</dbReference>
<name>A0A2H3KNB2_9CHLR</name>
<comment type="caution">
    <text evidence="4">The sequence shown here is derived from an EMBL/GenBank/DDBJ whole genome shotgun (WGS) entry which is preliminary data.</text>
</comment>
<protein>
    <recommendedName>
        <fullName evidence="3">SH3b domain-containing protein</fullName>
    </recommendedName>
</protein>
<dbReference type="Gene3D" id="2.30.30.40">
    <property type="entry name" value="SH3 Domains"/>
    <property type="match status" value="1"/>
</dbReference>
<evidence type="ECO:0000313" key="5">
    <source>
        <dbReference type="Proteomes" id="UP000220922"/>
    </source>
</evidence>
<keyword evidence="5" id="KW-1185">Reference proteome</keyword>
<dbReference type="InterPro" id="IPR003646">
    <property type="entry name" value="SH3-like_bac-type"/>
</dbReference>
<feature type="compositionally biased region" description="Basic and acidic residues" evidence="1">
    <location>
        <begin position="1"/>
        <end position="12"/>
    </location>
</feature>
<sequence>MSDPHEEFEQARPRRTRRLPDDQPISGAETSRRTERLDPSGDAWTREEPANARWRQERSGTQRAPKRGMLPGSPQELQLWLQSGGWKYLAGIGLLLVVLLIALLAFSRTEQREAGLSFDRPEPTAIISDPVLGGNLPGELPSAIPEEALPPPAPQRFIVAGTGVQGLFLRPEPSRNTTPLATLPDGQIIEQIGPDVPGDNFLWRHVRTPEGQEGYVAADFLSPVP</sequence>
<dbReference type="RefSeq" id="WP_172450767.1">
    <property type="nucleotide sequence ID" value="NZ_LYXE01000066.1"/>
</dbReference>
<evidence type="ECO:0000313" key="4">
    <source>
        <dbReference type="EMBL" id="PDV99587.1"/>
    </source>
</evidence>
<feature type="domain" description="SH3b" evidence="3">
    <location>
        <begin position="166"/>
        <end position="222"/>
    </location>
</feature>
<keyword evidence="2" id="KW-0812">Transmembrane</keyword>
<proteinExistence type="predicted"/>
<gene>
    <name evidence="4" type="ORF">A9Q02_11605</name>
</gene>
<reference evidence="4 5" key="1">
    <citation type="submission" date="2016-05" db="EMBL/GenBank/DDBJ databases">
        <authorList>
            <person name="Lavstsen T."/>
            <person name="Jespersen J.S."/>
        </authorList>
    </citation>
    <scope>NUCLEOTIDE SEQUENCE [LARGE SCALE GENOMIC DNA]</scope>
    <source>
        <strain evidence="4 5">B7-9</strain>
    </source>
</reference>
<dbReference type="AlphaFoldDB" id="A0A2H3KNB2"/>